<dbReference type="AlphaFoldDB" id="A0A1L6ZKT9"/>
<evidence type="ECO:0000313" key="13">
    <source>
        <dbReference type="EMBL" id="APT47129.1"/>
    </source>
</evidence>
<dbReference type="GO" id="GO:0016787">
    <property type="term" value="F:hydrolase activity"/>
    <property type="evidence" value="ECO:0007669"/>
    <property type="project" value="UniProtKB-KW"/>
</dbReference>
<dbReference type="Proteomes" id="UP000185426">
    <property type="component" value="Chromosome"/>
</dbReference>
<dbReference type="PANTHER" id="PTHR30616">
    <property type="entry name" value="UNCHARACTERIZED PROTEIN YFIH"/>
    <property type="match status" value="1"/>
</dbReference>
<organism evidence="13 14">
    <name type="scientific">Bacillus safensis</name>
    <dbReference type="NCBI Taxonomy" id="561879"/>
    <lineage>
        <taxon>Bacteria</taxon>
        <taxon>Bacillati</taxon>
        <taxon>Bacillota</taxon>
        <taxon>Bacilli</taxon>
        <taxon>Bacillales</taxon>
        <taxon>Bacillaceae</taxon>
        <taxon>Bacillus</taxon>
    </lineage>
</organism>
<dbReference type="InterPro" id="IPR003730">
    <property type="entry name" value="Cu_polyphenol_OxRdtase"/>
</dbReference>
<gene>
    <name evidence="13" type="ORF">BSA145_15430</name>
</gene>
<keyword evidence="6" id="KW-0479">Metal-binding</keyword>
<comment type="cofactor">
    <cofactor evidence="2">
        <name>Zn(2+)</name>
        <dbReference type="ChEBI" id="CHEBI:29105"/>
    </cofactor>
</comment>
<keyword evidence="7" id="KW-0378">Hydrolase</keyword>
<dbReference type="PANTHER" id="PTHR30616:SF2">
    <property type="entry name" value="PURINE NUCLEOSIDE PHOSPHORYLASE LACC1"/>
    <property type="match status" value="1"/>
</dbReference>
<comment type="catalytic activity">
    <reaction evidence="9">
        <text>adenosine + H2O + H(+) = inosine + NH4(+)</text>
        <dbReference type="Rhea" id="RHEA:24408"/>
        <dbReference type="ChEBI" id="CHEBI:15377"/>
        <dbReference type="ChEBI" id="CHEBI:15378"/>
        <dbReference type="ChEBI" id="CHEBI:16335"/>
        <dbReference type="ChEBI" id="CHEBI:17596"/>
        <dbReference type="ChEBI" id="CHEBI:28938"/>
        <dbReference type="EC" id="3.5.4.4"/>
    </reaction>
    <physiologicalReaction direction="left-to-right" evidence="9">
        <dbReference type="Rhea" id="RHEA:24409"/>
    </physiologicalReaction>
</comment>
<comment type="catalytic activity">
    <reaction evidence="10">
        <text>adenosine + phosphate = alpha-D-ribose 1-phosphate + adenine</text>
        <dbReference type="Rhea" id="RHEA:27642"/>
        <dbReference type="ChEBI" id="CHEBI:16335"/>
        <dbReference type="ChEBI" id="CHEBI:16708"/>
        <dbReference type="ChEBI" id="CHEBI:43474"/>
        <dbReference type="ChEBI" id="CHEBI:57720"/>
        <dbReference type="EC" id="2.4.2.1"/>
    </reaction>
    <physiologicalReaction direction="left-to-right" evidence="10">
        <dbReference type="Rhea" id="RHEA:27643"/>
    </physiologicalReaction>
</comment>
<evidence type="ECO:0000256" key="4">
    <source>
        <dbReference type="ARBA" id="ARBA00007353"/>
    </source>
</evidence>
<keyword evidence="5" id="KW-0808">Transferase</keyword>
<evidence type="ECO:0000256" key="2">
    <source>
        <dbReference type="ARBA" id="ARBA00001947"/>
    </source>
</evidence>
<evidence type="ECO:0000313" key="14">
    <source>
        <dbReference type="Proteomes" id="UP000185426"/>
    </source>
</evidence>
<name>A0A1L6ZKT9_BACIA</name>
<evidence type="ECO:0000256" key="12">
    <source>
        <dbReference type="RuleBase" id="RU361274"/>
    </source>
</evidence>
<evidence type="ECO:0000256" key="11">
    <source>
        <dbReference type="ARBA" id="ARBA00049893"/>
    </source>
</evidence>
<evidence type="ECO:0000256" key="9">
    <source>
        <dbReference type="ARBA" id="ARBA00047989"/>
    </source>
</evidence>
<dbReference type="Gene3D" id="3.60.140.10">
    <property type="entry name" value="CNF1/YfiH-like putative cysteine hydrolases"/>
    <property type="match status" value="1"/>
</dbReference>
<evidence type="ECO:0000256" key="5">
    <source>
        <dbReference type="ARBA" id="ARBA00022679"/>
    </source>
</evidence>
<evidence type="ECO:0000256" key="6">
    <source>
        <dbReference type="ARBA" id="ARBA00022723"/>
    </source>
</evidence>
<keyword evidence="8" id="KW-0862">Zinc</keyword>
<comment type="catalytic activity">
    <reaction evidence="1">
        <text>inosine + phosphate = alpha-D-ribose 1-phosphate + hypoxanthine</text>
        <dbReference type="Rhea" id="RHEA:27646"/>
        <dbReference type="ChEBI" id="CHEBI:17368"/>
        <dbReference type="ChEBI" id="CHEBI:17596"/>
        <dbReference type="ChEBI" id="CHEBI:43474"/>
        <dbReference type="ChEBI" id="CHEBI:57720"/>
        <dbReference type="EC" id="2.4.2.1"/>
    </reaction>
    <physiologicalReaction direction="left-to-right" evidence="1">
        <dbReference type="Rhea" id="RHEA:27647"/>
    </physiologicalReaction>
</comment>
<evidence type="ECO:0000256" key="3">
    <source>
        <dbReference type="ARBA" id="ARBA00003215"/>
    </source>
</evidence>
<comment type="function">
    <text evidence="3">Purine nucleoside enzyme that catalyzes the phosphorolysis of adenosine and inosine nucleosides, yielding D-ribose 1-phosphate and the respective free bases, adenine and hypoxanthine. Also catalyzes the phosphorolysis of S-methyl-5'-thioadenosine into adenine and S-methyl-5-thio-alpha-D-ribose 1-phosphate. Also has adenosine deaminase activity.</text>
</comment>
<dbReference type="NCBIfam" id="TIGR00726">
    <property type="entry name" value="peptidoglycan editing factor PgeF"/>
    <property type="match status" value="1"/>
</dbReference>
<evidence type="ECO:0000256" key="1">
    <source>
        <dbReference type="ARBA" id="ARBA00000553"/>
    </source>
</evidence>
<proteinExistence type="inferred from homology"/>
<dbReference type="EMBL" id="CP015607">
    <property type="protein sequence ID" value="APT47129.1"/>
    <property type="molecule type" value="Genomic_DNA"/>
</dbReference>
<comment type="catalytic activity">
    <reaction evidence="11">
        <text>S-methyl-5'-thioadenosine + phosphate = 5-(methylsulfanyl)-alpha-D-ribose 1-phosphate + adenine</text>
        <dbReference type="Rhea" id="RHEA:11852"/>
        <dbReference type="ChEBI" id="CHEBI:16708"/>
        <dbReference type="ChEBI" id="CHEBI:17509"/>
        <dbReference type="ChEBI" id="CHEBI:43474"/>
        <dbReference type="ChEBI" id="CHEBI:58533"/>
        <dbReference type="EC" id="2.4.2.28"/>
    </reaction>
    <physiologicalReaction direction="left-to-right" evidence="11">
        <dbReference type="Rhea" id="RHEA:11853"/>
    </physiologicalReaction>
</comment>
<accession>A0A1L6ZKT9</accession>
<dbReference type="CDD" id="cd16833">
    <property type="entry name" value="YfiH"/>
    <property type="match status" value="1"/>
</dbReference>
<dbReference type="InterPro" id="IPR038371">
    <property type="entry name" value="Cu_polyphenol_OxRdtase_sf"/>
</dbReference>
<dbReference type="Pfam" id="PF02578">
    <property type="entry name" value="Cu-oxidase_4"/>
    <property type="match status" value="1"/>
</dbReference>
<dbReference type="GO" id="GO:0005507">
    <property type="term" value="F:copper ion binding"/>
    <property type="evidence" value="ECO:0007669"/>
    <property type="project" value="TreeGrafter"/>
</dbReference>
<dbReference type="GO" id="GO:0017061">
    <property type="term" value="F:S-methyl-5-thioadenosine phosphorylase activity"/>
    <property type="evidence" value="ECO:0007669"/>
    <property type="project" value="UniProtKB-EC"/>
</dbReference>
<comment type="similarity">
    <text evidence="4 12">Belongs to the purine nucleoside phosphorylase YfiH/LACC1 family.</text>
</comment>
<evidence type="ECO:0000256" key="7">
    <source>
        <dbReference type="ARBA" id="ARBA00022801"/>
    </source>
</evidence>
<evidence type="ECO:0000256" key="8">
    <source>
        <dbReference type="ARBA" id="ARBA00022833"/>
    </source>
</evidence>
<dbReference type="InterPro" id="IPR011324">
    <property type="entry name" value="Cytotoxic_necrot_fac-like_cat"/>
</dbReference>
<reference evidence="13 14" key="1">
    <citation type="submission" date="2016-05" db="EMBL/GenBank/DDBJ databases">
        <title>Complete Genome and Methylome Analysis of Psychrotrophic Bacterial Isolates from Antarctic Lake Untersee.</title>
        <authorList>
            <person name="Fomenkov A."/>
            <person name="Akimov V.N."/>
            <person name="Vasilyeva L.V."/>
            <person name="Andersen D."/>
            <person name="Vincze T."/>
            <person name="Roberts R.J."/>
        </authorList>
    </citation>
    <scope>NUCLEOTIDE SEQUENCE [LARGE SCALE GENOMIC DNA]</scope>
    <source>
        <strain evidence="13 14">U14-5</strain>
    </source>
</reference>
<sequence length="287" mass="31825">MNERWEAALTYKYDPFQQKSPYAMTIHDWTNMTCSGKEVLAGFTTKNGGFSLPPYQSLNTGLHVGDDASSVQRNRQVITDAAAVPLSDWVFADQTHEDRILKVTKEQRGRGSLHYHEALPGTDGLYTSETNMMLALCFADCVPLYFLAPQNGLIGTAHAGWKGTVKQIGAKMVDVWVSQEGAKADHIQVVIGPSIGSCCYIVDDAVMDQVKQLPFSTEDVYSEISPGQYKIDLKTLNKNVLLHAGIKEENIHVSSMCTSCNDQLFFSHRRDQGKTGRMMSFVGFKEA</sequence>
<evidence type="ECO:0000256" key="10">
    <source>
        <dbReference type="ARBA" id="ARBA00048968"/>
    </source>
</evidence>
<protein>
    <recommendedName>
        <fullName evidence="12">Purine nucleoside phosphorylase</fullName>
    </recommendedName>
</protein>
<dbReference type="SUPFAM" id="SSF64438">
    <property type="entry name" value="CNF1/YfiH-like putative cysteine hydrolases"/>
    <property type="match status" value="1"/>
</dbReference>